<evidence type="ECO:0000256" key="4">
    <source>
        <dbReference type="ARBA" id="ARBA00023163"/>
    </source>
</evidence>
<gene>
    <name evidence="6" type="ORF">M2A_0251</name>
</gene>
<proteinExistence type="inferred from homology"/>
<dbReference type="Gene3D" id="1.10.10.10">
    <property type="entry name" value="Winged helix-like DNA-binding domain superfamily/Winged helix DNA-binding domain"/>
    <property type="match status" value="1"/>
</dbReference>
<keyword evidence="3" id="KW-0238">DNA-binding</keyword>
<accession>A0A081B6T4</accession>
<keyword evidence="7" id="KW-1185">Reference proteome</keyword>
<evidence type="ECO:0000256" key="2">
    <source>
        <dbReference type="ARBA" id="ARBA00023015"/>
    </source>
</evidence>
<comment type="caution">
    <text evidence="6">The sequence shown here is derived from an EMBL/GenBank/DDBJ whole genome shotgun (WGS) entry which is preliminary data.</text>
</comment>
<dbReference type="PANTHER" id="PTHR30537:SF74">
    <property type="entry name" value="HTH-TYPE TRANSCRIPTIONAL REGULATOR TRPI"/>
    <property type="match status" value="1"/>
</dbReference>
<dbReference type="SUPFAM" id="SSF53850">
    <property type="entry name" value="Periplasmic binding protein-like II"/>
    <property type="match status" value="1"/>
</dbReference>
<keyword evidence="2" id="KW-0805">Transcription regulation</keyword>
<sequence>MLRSFEAAARHLSFSRAAEELSVTHSAVSHQIKGLEEWLGCALFRRSGRAVHLTQAGERLLGPLTRAFDGMDDAVRAVTRMAADRAVVVSVEPAFAARWLVLRLDRFYQRHPNLRLHLVPTPEMVDLTKGDVDVAIRYGRGNWPGLKAEKIMGAAAFPVLSPALINKDTPLEKPDDLARFTLIHEDTTEDWAAWLKAAGAAAVDAGRGPIFDDGHLALEAATMGQGVALADEALAAAALQDGRLVRPFDLMLETSSAYYVVTAPASEARADVSAFCTWLLEEAHGPRPAG</sequence>
<dbReference type="GO" id="GO:0043565">
    <property type="term" value="F:sequence-specific DNA binding"/>
    <property type="evidence" value="ECO:0007669"/>
    <property type="project" value="TreeGrafter"/>
</dbReference>
<protein>
    <submittedName>
        <fullName evidence="6">LysR family transcriptional regulator</fullName>
    </submittedName>
</protein>
<feature type="domain" description="HTH lysR-type" evidence="5">
    <location>
        <begin position="1"/>
        <end position="54"/>
    </location>
</feature>
<dbReference type="STRING" id="1333998.M2A_0251"/>
<evidence type="ECO:0000313" key="6">
    <source>
        <dbReference type="EMBL" id="GAK43752.1"/>
    </source>
</evidence>
<dbReference type="InterPro" id="IPR058163">
    <property type="entry name" value="LysR-type_TF_proteobact-type"/>
</dbReference>
<dbReference type="InterPro" id="IPR036390">
    <property type="entry name" value="WH_DNA-bd_sf"/>
</dbReference>
<dbReference type="PRINTS" id="PR00039">
    <property type="entry name" value="HTHLYSR"/>
</dbReference>
<evidence type="ECO:0000256" key="3">
    <source>
        <dbReference type="ARBA" id="ARBA00023125"/>
    </source>
</evidence>
<dbReference type="Pfam" id="PF00126">
    <property type="entry name" value="HTH_1"/>
    <property type="match status" value="1"/>
</dbReference>
<dbReference type="FunFam" id="3.40.190.10:FF:000017">
    <property type="entry name" value="Glycine cleavage system transcriptional activator"/>
    <property type="match status" value="1"/>
</dbReference>
<reference evidence="6 7" key="1">
    <citation type="submission" date="2014-07" db="EMBL/GenBank/DDBJ databases">
        <title>Tepidicaulis marinum gen. nov., sp. nov., a novel marine bacterium denitrifying nitrate to nitrous oxide strictly under microaerobic conditions.</title>
        <authorList>
            <person name="Takeuchi M."/>
            <person name="Yamagishi T."/>
            <person name="Kamagata Y."/>
            <person name="Oshima K."/>
            <person name="Hattori M."/>
            <person name="Katayama T."/>
            <person name="Hanada S."/>
            <person name="Tamaki H."/>
            <person name="Marumo K."/>
            <person name="Maeda H."/>
            <person name="Nedachi M."/>
            <person name="Iwasaki W."/>
            <person name="Suwa Y."/>
            <person name="Sakata S."/>
        </authorList>
    </citation>
    <scope>NUCLEOTIDE SEQUENCE [LARGE SCALE GENOMIC DNA]</scope>
    <source>
        <strain evidence="6 7">MA2</strain>
    </source>
</reference>
<dbReference type="NCBIfam" id="NF008352">
    <property type="entry name" value="PRK11139.1"/>
    <property type="match status" value="1"/>
</dbReference>
<dbReference type="InterPro" id="IPR036388">
    <property type="entry name" value="WH-like_DNA-bd_sf"/>
</dbReference>
<evidence type="ECO:0000256" key="1">
    <source>
        <dbReference type="ARBA" id="ARBA00009437"/>
    </source>
</evidence>
<dbReference type="EMBL" id="BBIO01000001">
    <property type="protein sequence ID" value="GAK43752.1"/>
    <property type="molecule type" value="Genomic_DNA"/>
</dbReference>
<dbReference type="SUPFAM" id="SSF46785">
    <property type="entry name" value="Winged helix' DNA-binding domain"/>
    <property type="match status" value="1"/>
</dbReference>
<evidence type="ECO:0000313" key="7">
    <source>
        <dbReference type="Proteomes" id="UP000028702"/>
    </source>
</evidence>
<dbReference type="FunFam" id="1.10.10.10:FF:000038">
    <property type="entry name" value="Glycine cleavage system transcriptional activator"/>
    <property type="match status" value="1"/>
</dbReference>
<dbReference type="InterPro" id="IPR000847">
    <property type="entry name" value="LysR_HTH_N"/>
</dbReference>
<dbReference type="eggNOG" id="COG0583">
    <property type="taxonomic scope" value="Bacteria"/>
</dbReference>
<dbReference type="CDD" id="cd08432">
    <property type="entry name" value="PBP2_GcdR_TrpI_HvrB_AmpR_like"/>
    <property type="match status" value="1"/>
</dbReference>
<name>A0A081B6T4_9HYPH</name>
<dbReference type="InterPro" id="IPR005119">
    <property type="entry name" value="LysR_subst-bd"/>
</dbReference>
<dbReference type="Pfam" id="PF03466">
    <property type="entry name" value="LysR_substrate"/>
    <property type="match status" value="1"/>
</dbReference>
<dbReference type="AlphaFoldDB" id="A0A081B6T4"/>
<dbReference type="GO" id="GO:0003700">
    <property type="term" value="F:DNA-binding transcription factor activity"/>
    <property type="evidence" value="ECO:0007669"/>
    <property type="project" value="InterPro"/>
</dbReference>
<dbReference type="PROSITE" id="PS50931">
    <property type="entry name" value="HTH_LYSR"/>
    <property type="match status" value="1"/>
</dbReference>
<dbReference type="PANTHER" id="PTHR30537">
    <property type="entry name" value="HTH-TYPE TRANSCRIPTIONAL REGULATOR"/>
    <property type="match status" value="1"/>
</dbReference>
<dbReference type="GO" id="GO:0006351">
    <property type="term" value="P:DNA-templated transcription"/>
    <property type="evidence" value="ECO:0007669"/>
    <property type="project" value="TreeGrafter"/>
</dbReference>
<dbReference type="Gene3D" id="3.40.190.10">
    <property type="entry name" value="Periplasmic binding protein-like II"/>
    <property type="match status" value="2"/>
</dbReference>
<dbReference type="Proteomes" id="UP000028702">
    <property type="component" value="Unassembled WGS sequence"/>
</dbReference>
<evidence type="ECO:0000259" key="5">
    <source>
        <dbReference type="PROSITE" id="PS50931"/>
    </source>
</evidence>
<organism evidence="6 7">
    <name type="scientific">Tepidicaulis marinus</name>
    <dbReference type="NCBI Taxonomy" id="1333998"/>
    <lineage>
        <taxon>Bacteria</taxon>
        <taxon>Pseudomonadati</taxon>
        <taxon>Pseudomonadota</taxon>
        <taxon>Alphaproteobacteria</taxon>
        <taxon>Hyphomicrobiales</taxon>
        <taxon>Parvibaculaceae</taxon>
        <taxon>Tepidicaulis</taxon>
    </lineage>
</organism>
<comment type="similarity">
    <text evidence="1">Belongs to the LysR transcriptional regulatory family.</text>
</comment>
<keyword evidence="4" id="KW-0804">Transcription</keyword>